<organism evidence="17 18">
    <name type="scientific">Sphaerosporella brunnea</name>
    <dbReference type="NCBI Taxonomy" id="1250544"/>
    <lineage>
        <taxon>Eukaryota</taxon>
        <taxon>Fungi</taxon>
        <taxon>Dikarya</taxon>
        <taxon>Ascomycota</taxon>
        <taxon>Pezizomycotina</taxon>
        <taxon>Pezizomycetes</taxon>
        <taxon>Pezizales</taxon>
        <taxon>Pyronemataceae</taxon>
        <taxon>Sphaerosporella</taxon>
    </lineage>
</organism>
<keyword evidence="7" id="KW-0645">Protease</keyword>
<evidence type="ECO:0000256" key="14">
    <source>
        <dbReference type="ARBA" id="ARBA00037607"/>
    </source>
</evidence>
<comment type="similarity">
    <text evidence="3">Belongs to the peptidase S9B family.</text>
</comment>
<evidence type="ECO:0000256" key="3">
    <source>
        <dbReference type="ARBA" id="ARBA00006150"/>
    </source>
</evidence>
<accession>A0A5J5ES42</accession>
<evidence type="ECO:0000256" key="8">
    <source>
        <dbReference type="ARBA" id="ARBA00022729"/>
    </source>
</evidence>
<evidence type="ECO:0000313" key="18">
    <source>
        <dbReference type="Proteomes" id="UP000326924"/>
    </source>
</evidence>
<keyword evidence="10" id="KW-0720">Serine protease</keyword>
<comment type="catalytic activity">
    <reaction evidence="1">
        <text>Release of an N-terminal dipeptide, Xaa-Yaa-|-Zaa-, from a polypeptide, preferentially when Yaa is Pro, provided Zaa is neither Pro nor hydroxyproline.</text>
        <dbReference type="EC" id="3.4.14.5"/>
    </reaction>
</comment>
<evidence type="ECO:0000259" key="16">
    <source>
        <dbReference type="Pfam" id="PF00930"/>
    </source>
</evidence>
<dbReference type="Proteomes" id="UP000326924">
    <property type="component" value="Unassembled WGS sequence"/>
</dbReference>
<name>A0A5J5ES42_9PEZI</name>
<dbReference type="GO" id="GO:0006508">
    <property type="term" value="P:proteolysis"/>
    <property type="evidence" value="ECO:0007669"/>
    <property type="project" value="UniProtKB-KW"/>
</dbReference>
<dbReference type="GO" id="GO:0004177">
    <property type="term" value="F:aminopeptidase activity"/>
    <property type="evidence" value="ECO:0007669"/>
    <property type="project" value="UniProtKB-KW"/>
</dbReference>
<evidence type="ECO:0000256" key="1">
    <source>
        <dbReference type="ARBA" id="ARBA00001257"/>
    </source>
</evidence>
<gene>
    <name evidence="17" type="ORF">FN846DRAFT_1028811</name>
</gene>
<dbReference type="GO" id="GO:0005886">
    <property type="term" value="C:plasma membrane"/>
    <property type="evidence" value="ECO:0007669"/>
    <property type="project" value="TreeGrafter"/>
</dbReference>
<comment type="caution">
    <text evidence="17">The sequence shown here is derived from an EMBL/GenBank/DDBJ whole genome shotgun (WGS) entry which is preliminary data.</text>
</comment>
<dbReference type="Pfam" id="PF00930">
    <property type="entry name" value="DPPIV_N"/>
    <property type="match status" value="1"/>
</dbReference>
<dbReference type="GO" id="GO:0005576">
    <property type="term" value="C:extracellular region"/>
    <property type="evidence" value="ECO:0007669"/>
    <property type="project" value="UniProtKB-SubCell"/>
</dbReference>
<dbReference type="InterPro" id="IPR050278">
    <property type="entry name" value="Serine_Prot_S9B/DPPIV"/>
</dbReference>
<feature type="domain" description="Dipeptidylpeptidase IV N-terminal" evidence="16">
    <location>
        <begin position="16"/>
        <end position="382"/>
    </location>
</feature>
<dbReference type="AlphaFoldDB" id="A0A5J5ES42"/>
<evidence type="ECO:0000256" key="12">
    <source>
        <dbReference type="ARBA" id="ARBA00023180"/>
    </source>
</evidence>
<dbReference type="SUPFAM" id="SSF82171">
    <property type="entry name" value="DPP6 N-terminal domain-like"/>
    <property type="match status" value="1"/>
</dbReference>
<keyword evidence="6" id="KW-0964">Secreted</keyword>
<dbReference type="FunFam" id="3.40.50.1820:FF:000003">
    <property type="entry name" value="Dipeptidyl peptidase 4"/>
    <property type="match status" value="1"/>
</dbReference>
<dbReference type="PANTHER" id="PTHR11731:SF162">
    <property type="entry name" value="DIPEPTIDYL PEPTIDASE 4-RELATED"/>
    <property type="match status" value="1"/>
</dbReference>
<protein>
    <recommendedName>
        <fullName evidence="4">dipeptidyl-peptidase IV</fullName>
        <ecNumber evidence="4">3.4.14.5</ecNumber>
    </recommendedName>
    <alternativeName>
        <fullName evidence="13">Dipeptidyl peptidase IV</fullName>
    </alternativeName>
</protein>
<keyword evidence="12" id="KW-0325">Glycoprotein</keyword>
<evidence type="ECO:0000256" key="10">
    <source>
        <dbReference type="ARBA" id="ARBA00022825"/>
    </source>
</evidence>
<reference evidence="17 18" key="1">
    <citation type="submission" date="2019-09" db="EMBL/GenBank/DDBJ databases">
        <title>Draft genome of the ectomycorrhizal ascomycete Sphaerosporella brunnea.</title>
        <authorList>
            <consortium name="DOE Joint Genome Institute"/>
            <person name="Benucci G.M."/>
            <person name="Marozzi G."/>
            <person name="Antonielli L."/>
            <person name="Sanchez S."/>
            <person name="Marco P."/>
            <person name="Wang X."/>
            <person name="Falini L.B."/>
            <person name="Barry K."/>
            <person name="Haridas S."/>
            <person name="Lipzen A."/>
            <person name="Labutti K."/>
            <person name="Grigoriev I.V."/>
            <person name="Murat C."/>
            <person name="Martin F."/>
            <person name="Albertini E."/>
            <person name="Donnini D."/>
            <person name="Bonito G."/>
        </authorList>
    </citation>
    <scope>NUCLEOTIDE SEQUENCE [LARGE SCALE GENOMIC DNA]</scope>
    <source>
        <strain evidence="17 18">Sb_GMNB300</strain>
    </source>
</reference>
<dbReference type="SUPFAM" id="SSF53474">
    <property type="entry name" value="alpha/beta-Hydrolases"/>
    <property type="match status" value="1"/>
</dbReference>
<keyword evidence="18" id="KW-1185">Reference proteome</keyword>
<keyword evidence="5 17" id="KW-0031">Aminopeptidase</keyword>
<dbReference type="EC" id="3.4.14.5" evidence="4"/>
<dbReference type="Gene3D" id="3.40.50.1820">
    <property type="entry name" value="alpha/beta hydrolase"/>
    <property type="match status" value="1"/>
</dbReference>
<evidence type="ECO:0000256" key="13">
    <source>
        <dbReference type="ARBA" id="ARBA00030567"/>
    </source>
</evidence>
<dbReference type="InParanoid" id="A0A5J5ES42"/>
<comment type="subcellular location">
    <subcellularLocation>
        <location evidence="2">Secreted</location>
    </subcellularLocation>
</comment>
<evidence type="ECO:0000259" key="15">
    <source>
        <dbReference type="Pfam" id="PF00326"/>
    </source>
</evidence>
<evidence type="ECO:0000256" key="9">
    <source>
        <dbReference type="ARBA" id="ARBA00022801"/>
    </source>
</evidence>
<dbReference type="GO" id="GO:0004252">
    <property type="term" value="F:serine-type endopeptidase activity"/>
    <property type="evidence" value="ECO:0007669"/>
    <property type="project" value="InterPro"/>
</dbReference>
<evidence type="ECO:0000256" key="11">
    <source>
        <dbReference type="ARBA" id="ARBA00023026"/>
    </source>
</evidence>
<evidence type="ECO:0000256" key="4">
    <source>
        <dbReference type="ARBA" id="ARBA00012062"/>
    </source>
</evidence>
<comment type="function">
    <text evidence="14">Extracellular dipeptidyl-peptidase which removes N-terminal dipeptides sequentially from polypeptides having unsubstituted N-termini provided that the penultimate residue is proline. Contributes to pathogenicity.</text>
</comment>
<dbReference type="PANTHER" id="PTHR11731">
    <property type="entry name" value="PROTEASE FAMILY S9B,C DIPEPTIDYL-PEPTIDASE IV-RELATED"/>
    <property type="match status" value="1"/>
</dbReference>
<evidence type="ECO:0000256" key="7">
    <source>
        <dbReference type="ARBA" id="ARBA00022670"/>
    </source>
</evidence>
<dbReference type="InterPro" id="IPR001375">
    <property type="entry name" value="Peptidase_S9_cat"/>
</dbReference>
<dbReference type="InterPro" id="IPR029058">
    <property type="entry name" value="AB_hydrolase_fold"/>
</dbReference>
<dbReference type="GO" id="GO:0008239">
    <property type="term" value="F:dipeptidyl-peptidase activity"/>
    <property type="evidence" value="ECO:0007669"/>
    <property type="project" value="UniProtKB-EC"/>
</dbReference>
<dbReference type="EMBL" id="VXIS01000146">
    <property type="protein sequence ID" value="KAA8901294.1"/>
    <property type="molecule type" value="Genomic_DNA"/>
</dbReference>
<keyword evidence="8" id="KW-0732">Signal</keyword>
<evidence type="ECO:0000256" key="5">
    <source>
        <dbReference type="ARBA" id="ARBA00022438"/>
    </source>
</evidence>
<sequence>MRTSALLSAAALPLLPSQENVLFAANYTKQYRHSYFANYYIFNRESGSVAPLVADQTADIQYAVWSPVGDTIAFVRNNDLYIWKSGTVTRVTNDGGPDVFNGVPDWVYEEEIFGDRFTLWFSPDGEYLAFLRMNETGVPTYTVPYYMAGQTTSMAPPYPKELEIRYPKVSETNPTVTFNLLDVGKISSSIDVKEIPFTAFAEDDRDLIIGEVAWVADHHENVIFRAFNRVQDKEKLVLVDVAAGTSKVVRERDGTDGWLDDNIAIQYVGTVGSGNIKYYLDLSDHTGWTHLYLYPVQGGEPKALTQGEWEVTSILKIDVERELVYYLSTERHSTERHLYAVHLATGEKKALVDTKTTGSWGASFSTRGGYYVLSYNGPSIPYQELYSINSTTPLQTLNDNTALKEKLSAYKLPTIKYHELQHPDGYSLNVKEILPPNFDPRKKYPVLFDPYGGPGAQQVTKVYTVVGWRHYIASDPELEYVVVTVDNRGTGFKGRAFRSLVTRQLGKLETEDQVWAAKEWAKKSYVDSNHIAMWGWSYGGYLTSKVIETNSGVFSLGMITAPVSDWRFYDSMYAERYMKTLEMNPDGYKESAVCKSEGFKNIPGDVLIQHGTGDDNVHFQHSAVLVDTLMLAGVPPQKMDVQWFTDSDHNIRFHAATTFLYKQLTGKLFAEKNRKTETRHQWSM</sequence>
<dbReference type="InterPro" id="IPR002469">
    <property type="entry name" value="Peptidase_S9B_N"/>
</dbReference>
<evidence type="ECO:0000256" key="6">
    <source>
        <dbReference type="ARBA" id="ARBA00022525"/>
    </source>
</evidence>
<proteinExistence type="inferred from homology"/>
<feature type="domain" description="Peptidase S9 prolyl oligopeptidase catalytic" evidence="15">
    <location>
        <begin position="477"/>
        <end position="658"/>
    </location>
</feature>
<dbReference type="OrthoDB" id="16520at2759"/>
<keyword evidence="11" id="KW-0843">Virulence</keyword>
<keyword evidence="9" id="KW-0378">Hydrolase</keyword>
<evidence type="ECO:0000256" key="2">
    <source>
        <dbReference type="ARBA" id="ARBA00004613"/>
    </source>
</evidence>
<dbReference type="Gene3D" id="2.140.10.30">
    <property type="entry name" value="Dipeptidylpeptidase IV, N-terminal domain"/>
    <property type="match status" value="1"/>
</dbReference>
<dbReference type="Pfam" id="PF00326">
    <property type="entry name" value="Peptidase_S9"/>
    <property type="match status" value="1"/>
</dbReference>
<dbReference type="PROSITE" id="PS00708">
    <property type="entry name" value="PRO_ENDOPEP_SER"/>
    <property type="match status" value="1"/>
</dbReference>
<evidence type="ECO:0000313" key="17">
    <source>
        <dbReference type="EMBL" id="KAA8901294.1"/>
    </source>
</evidence>
<dbReference type="InterPro" id="IPR002471">
    <property type="entry name" value="Pept_S9_AS"/>
</dbReference>